<keyword evidence="2" id="KW-1185">Reference proteome</keyword>
<dbReference type="SUPFAM" id="SSF53254">
    <property type="entry name" value="Phosphoglycerate mutase-like"/>
    <property type="match status" value="1"/>
</dbReference>
<name>A0ABQ2QE76_9GAMM</name>
<dbReference type="RefSeq" id="WP_188952524.1">
    <property type="nucleotide sequence ID" value="NZ_BMQW01000001.1"/>
</dbReference>
<evidence type="ECO:0000313" key="2">
    <source>
        <dbReference type="Proteomes" id="UP000654004"/>
    </source>
</evidence>
<dbReference type="EMBL" id="BMQW01000001">
    <property type="protein sequence ID" value="GGP74037.1"/>
    <property type="molecule type" value="Genomic_DNA"/>
</dbReference>
<dbReference type="Proteomes" id="UP000654004">
    <property type="component" value="Unassembled WGS sequence"/>
</dbReference>
<organism evidence="1 2">
    <name type="scientific">Shewanella ulleungensis</name>
    <dbReference type="NCBI Taxonomy" id="2282699"/>
    <lineage>
        <taxon>Bacteria</taxon>
        <taxon>Pseudomonadati</taxon>
        <taxon>Pseudomonadota</taxon>
        <taxon>Gammaproteobacteria</taxon>
        <taxon>Alteromonadales</taxon>
        <taxon>Shewanellaceae</taxon>
        <taxon>Shewanella</taxon>
    </lineage>
</organism>
<dbReference type="Gene3D" id="3.40.50.1240">
    <property type="entry name" value="Phosphoglycerate mutase-like"/>
    <property type="match status" value="1"/>
</dbReference>
<reference evidence="2" key="1">
    <citation type="journal article" date="2019" name="Int. J. Syst. Evol. Microbiol.">
        <title>The Global Catalogue of Microorganisms (GCM) 10K type strain sequencing project: providing services to taxonomists for standard genome sequencing and annotation.</title>
        <authorList>
            <consortium name="The Broad Institute Genomics Platform"/>
            <consortium name="The Broad Institute Genome Sequencing Center for Infectious Disease"/>
            <person name="Wu L."/>
            <person name="Ma J."/>
        </authorList>
    </citation>
    <scope>NUCLEOTIDE SEQUENCE [LARGE SCALE GENOMIC DNA]</scope>
    <source>
        <strain evidence="2">JCM 32305</strain>
    </source>
</reference>
<evidence type="ECO:0000313" key="1">
    <source>
        <dbReference type="EMBL" id="GGP74037.1"/>
    </source>
</evidence>
<dbReference type="PANTHER" id="PTHR48100">
    <property type="entry name" value="BROAD-SPECIFICITY PHOSPHATASE YOR283W-RELATED"/>
    <property type="match status" value="1"/>
</dbReference>
<protein>
    <submittedName>
        <fullName evidence="1">Histidine phosphatase family protein</fullName>
    </submittedName>
</protein>
<dbReference type="InterPro" id="IPR029033">
    <property type="entry name" value="His_PPase_superfam"/>
</dbReference>
<dbReference type="CDD" id="cd07067">
    <property type="entry name" value="HP_PGM_like"/>
    <property type="match status" value="1"/>
</dbReference>
<sequence>MANIYLIRHGQASFGSDNYDNLSTLGHSQARHLAEHFNQRNIQPSHVICGNMTRHQQTRNACLAALSPPLLHDSLQISAAWNEFNHEDVIAVYRPDLAHPDTMKQYLSQQPSPTRAFIELFSQAIKQWQHADNSAQYSESWQQFNQRIANGLTQLIEQTADDDTVFVYTSGGVISAAVMQTLSIPESQFFNINKKLVNCSVTQLHIKRQRLSVITLNEHGYFDGTQKHLYSLI</sequence>
<dbReference type="InterPro" id="IPR050275">
    <property type="entry name" value="PGM_Phosphatase"/>
</dbReference>
<comment type="caution">
    <text evidence="1">The sequence shown here is derived from an EMBL/GenBank/DDBJ whole genome shotgun (WGS) entry which is preliminary data.</text>
</comment>
<dbReference type="SMART" id="SM00855">
    <property type="entry name" value="PGAM"/>
    <property type="match status" value="1"/>
</dbReference>
<accession>A0ABQ2QE76</accession>
<dbReference type="Pfam" id="PF00300">
    <property type="entry name" value="His_Phos_1"/>
    <property type="match status" value="2"/>
</dbReference>
<dbReference type="InterPro" id="IPR013078">
    <property type="entry name" value="His_Pase_superF_clade-1"/>
</dbReference>
<dbReference type="PANTHER" id="PTHR48100:SF1">
    <property type="entry name" value="HISTIDINE PHOSPHATASE FAMILY PROTEIN-RELATED"/>
    <property type="match status" value="1"/>
</dbReference>
<gene>
    <name evidence="1" type="primary">gpmA</name>
    <name evidence="1" type="ORF">GCM10009410_02220</name>
</gene>
<proteinExistence type="predicted"/>